<keyword evidence="2" id="KW-1185">Reference proteome</keyword>
<evidence type="ECO:0000313" key="1">
    <source>
        <dbReference type="EMBL" id="KAH6871317.1"/>
    </source>
</evidence>
<gene>
    <name evidence="1" type="ORF">B0T10DRAFT_553415</name>
</gene>
<comment type="caution">
    <text evidence="1">The sequence shown here is derived from an EMBL/GenBank/DDBJ whole genome shotgun (WGS) entry which is preliminary data.</text>
</comment>
<protein>
    <submittedName>
        <fullName evidence="1">Uncharacterized protein</fullName>
    </submittedName>
</protein>
<dbReference type="EMBL" id="JAGPYM010000056">
    <property type="protein sequence ID" value="KAH6871317.1"/>
    <property type="molecule type" value="Genomic_DNA"/>
</dbReference>
<name>A0A9P9AIP8_9HYPO</name>
<sequence length="189" mass="21071">MRNNTKQSGGCQMSFRGIEIKRHADTQTCKTHPQSNYIQVPLHLEVSAMAAVGASLAQSTTAKHAHRHIAELYYDPSKENEKTIRELREEAIHELLGRVVRNSPVQQSVTGSRGPNFIPSFDEVVMRTEVEVTQSSPRSPPCSALFLPPVEYDWDENSLILSQPSSPKDLRPEAGHCSVYQPRVQGPVI</sequence>
<organism evidence="1 2">
    <name type="scientific">Thelonectria olida</name>
    <dbReference type="NCBI Taxonomy" id="1576542"/>
    <lineage>
        <taxon>Eukaryota</taxon>
        <taxon>Fungi</taxon>
        <taxon>Dikarya</taxon>
        <taxon>Ascomycota</taxon>
        <taxon>Pezizomycotina</taxon>
        <taxon>Sordariomycetes</taxon>
        <taxon>Hypocreomycetidae</taxon>
        <taxon>Hypocreales</taxon>
        <taxon>Nectriaceae</taxon>
        <taxon>Thelonectria</taxon>
    </lineage>
</organism>
<dbReference type="Proteomes" id="UP000777438">
    <property type="component" value="Unassembled WGS sequence"/>
</dbReference>
<proteinExistence type="predicted"/>
<accession>A0A9P9AIP8</accession>
<reference evidence="1 2" key="1">
    <citation type="journal article" date="2021" name="Nat. Commun.">
        <title>Genetic determinants of endophytism in the Arabidopsis root mycobiome.</title>
        <authorList>
            <person name="Mesny F."/>
            <person name="Miyauchi S."/>
            <person name="Thiergart T."/>
            <person name="Pickel B."/>
            <person name="Atanasova L."/>
            <person name="Karlsson M."/>
            <person name="Huettel B."/>
            <person name="Barry K.W."/>
            <person name="Haridas S."/>
            <person name="Chen C."/>
            <person name="Bauer D."/>
            <person name="Andreopoulos W."/>
            <person name="Pangilinan J."/>
            <person name="LaButti K."/>
            <person name="Riley R."/>
            <person name="Lipzen A."/>
            <person name="Clum A."/>
            <person name="Drula E."/>
            <person name="Henrissat B."/>
            <person name="Kohler A."/>
            <person name="Grigoriev I.V."/>
            <person name="Martin F.M."/>
            <person name="Hacquard S."/>
        </authorList>
    </citation>
    <scope>NUCLEOTIDE SEQUENCE [LARGE SCALE GENOMIC DNA]</scope>
    <source>
        <strain evidence="1 2">MPI-CAGE-CH-0241</strain>
    </source>
</reference>
<dbReference type="AlphaFoldDB" id="A0A9P9AIP8"/>
<evidence type="ECO:0000313" key="2">
    <source>
        <dbReference type="Proteomes" id="UP000777438"/>
    </source>
</evidence>